<keyword evidence="2" id="KW-1185">Reference proteome</keyword>
<dbReference type="KEGG" id="hdi:HDIA_1994"/>
<sequence length="390" mass="40124">MVTAAESLIDGATALNDAVAAYTALTDAIQDKLDLLADWQIAAATTVTIGVDYDTIQEAWDAFKFKQLNADVIIQVPDGDHYIEPTLLADAPFGARIHVRGNLANPAACRLIATWTIGAALPYVISVERCVAEVSGFRLLGNGPYKVACGLKVGTAAVVSSADGSIEVDGCTAGIQATQGATYVGHQPVITGCVRSIEGYDGARLYANDPDITGLGKAWIDPTSGDRSYGIYGSQSAVVVCRGATVSACQIGALSAWSAFLIVNKITVDDCYTGVAGDRGGYLRAGPSDDLTQPATITNCDNGMTSNNLAVLEAPNAVVDSCVVGYQAADLARLMAPDSTATNCSSFGYAAYTNAVVTAERSLANAAGNGTNYNLSSGTPGATGGLLTYS</sequence>
<name>A0A2C9D7L9_9HYPH</name>
<reference evidence="2" key="1">
    <citation type="submission" date="2017-09" db="EMBL/GenBank/DDBJ databases">
        <title>Genome sequence of Nannocystis excedens DSM 71.</title>
        <authorList>
            <person name="Blom J."/>
        </authorList>
    </citation>
    <scope>NUCLEOTIDE SEQUENCE [LARGE SCALE GENOMIC DNA]</scope>
    <source>
        <strain evidence="2">type strain: E19</strain>
    </source>
</reference>
<evidence type="ECO:0000313" key="2">
    <source>
        <dbReference type="Proteomes" id="UP000223606"/>
    </source>
</evidence>
<proteinExistence type="predicted"/>
<dbReference type="AlphaFoldDB" id="A0A2C9D7L9"/>
<evidence type="ECO:0000313" key="1">
    <source>
        <dbReference type="EMBL" id="SON55535.1"/>
    </source>
</evidence>
<gene>
    <name evidence="1" type="ORF">HDIA_1994</name>
</gene>
<dbReference type="Proteomes" id="UP000223606">
    <property type="component" value="Chromosome 1"/>
</dbReference>
<organism evidence="1 2">
    <name type="scientific">Hartmannibacter diazotrophicus</name>
    <dbReference type="NCBI Taxonomy" id="1482074"/>
    <lineage>
        <taxon>Bacteria</taxon>
        <taxon>Pseudomonadati</taxon>
        <taxon>Pseudomonadota</taxon>
        <taxon>Alphaproteobacteria</taxon>
        <taxon>Hyphomicrobiales</taxon>
        <taxon>Pleomorphomonadaceae</taxon>
        <taxon>Hartmannibacter</taxon>
    </lineage>
</organism>
<dbReference type="OrthoDB" id="5830125at2"/>
<accession>A0A2C9D7L9</accession>
<dbReference type="EMBL" id="LT960614">
    <property type="protein sequence ID" value="SON55535.1"/>
    <property type="molecule type" value="Genomic_DNA"/>
</dbReference>
<dbReference type="RefSeq" id="WP_099556035.1">
    <property type="nucleotide sequence ID" value="NZ_LT960614.1"/>
</dbReference>
<protein>
    <submittedName>
        <fullName evidence="1">Uncharacterized protein</fullName>
    </submittedName>
</protein>